<name>A0A9E8A9G6_9VIRU</name>
<evidence type="ECO:0000256" key="2">
    <source>
        <dbReference type="ARBA" id="ARBA00022679"/>
    </source>
</evidence>
<dbReference type="SUPFAM" id="SSF56672">
    <property type="entry name" value="DNA/RNA polymerases"/>
    <property type="match status" value="1"/>
</dbReference>
<dbReference type="EMBL" id="ON746342">
    <property type="protein sequence ID" value="UYL95434.1"/>
    <property type="molecule type" value="Genomic_RNA"/>
</dbReference>
<evidence type="ECO:0000313" key="4">
    <source>
        <dbReference type="EMBL" id="UYL95434.1"/>
    </source>
</evidence>
<keyword evidence="2" id="KW-0808">Transferase</keyword>
<keyword evidence="1 4" id="KW-0696">RNA-directed RNA polymerase</keyword>
<evidence type="ECO:0000256" key="3">
    <source>
        <dbReference type="ARBA" id="ARBA00022695"/>
    </source>
</evidence>
<proteinExistence type="predicted"/>
<keyword evidence="3" id="KW-0548">Nucleotidyltransferase</keyword>
<protein>
    <submittedName>
        <fullName evidence="4">RNA-dependent RNA polymerase</fullName>
    </submittedName>
</protein>
<reference evidence="4" key="1">
    <citation type="submission" date="2022-05" db="EMBL/GenBank/DDBJ databases">
        <authorList>
            <person name="Cao W."/>
            <person name="Jia N."/>
            <person name="Lam T.T.-Y."/>
            <person name="Ni X."/>
            <person name="Liu J."/>
        </authorList>
    </citation>
    <scope>NUCLEOTIDE SEQUENCE</scope>
    <source>
        <strain evidence="4">TIGMIC 1</strain>
    </source>
</reference>
<dbReference type="GO" id="GO:0003968">
    <property type="term" value="F:RNA-directed RNA polymerase activity"/>
    <property type="evidence" value="ECO:0007669"/>
    <property type="project" value="UniProtKB-KW"/>
</dbReference>
<dbReference type="InterPro" id="IPR043502">
    <property type="entry name" value="DNA/RNA_pol_sf"/>
</dbReference>
<evidence type="ECO:0000256" key="1">
    <source>
        <dbReference type="ARBA" id="ARBA00022484"/>
    </source>
</evidence>
<organism evidence="4">
    <name type="scientific">Zhangzhou Botou tick virus 5</name>
    <dbReference type="NCBI Taxonomy" id="2972052"/>
    <lineage>
        <taxon>Viruses</taxon>
        <taxon>Riboviria</taxon>
        <taxon>Orthornavirae</taxon>
        <taxon>Lenarviricota</taxon>
        <taxon>Miaviricetes</taxon>
        <taxon>Ourlivirales</taxon>
        <taxon>Botourmiaviridae</taxon>
    </lineage>
</organism>
<dbReference type="CDD" id="cd23183">
    <property type="entry name" value="ps-ssRNAv_Botourmiaviridae_RdRp"/>
    <property type="match status" value="1"/>
</dbReference>
<accession>A0A9E8A9G6</accession>
<sequence>MEFSLHGDFTLTGSTCAEIRDSWEGMWPALCEQVSHRVRKLKRLQSALKSTRRLFDRPCRKCDPVAQEKEKKEWIRKMGEKKETQPSGWAPDPLSMLKHHIRELMGGWTRESRDRFRGPVSERVYTPDQQGCAEMRTMDGGTLAVSPEMESSDYSLLRLGVAKTKGKSRVVTMQPARVKRILSPVHNDIYDYLSSYGWLVRGDFTKDDALTIINDRKPGEEFISGDYASATNELNQDAVTAVVDVLCESTALTDEERLVLRESFRRLRVRTSICLGSDQYEVNRGSMMGNLVSFPLLCLINKACFDIACDIVYGPLEGKSRKGRFNGDDCLFCGNDQFYEVWTEVTSTFGLVVNHAKTGKSSRWLELNSKTYDAISHRFVAKPVLSFLLRERDSKECLINQIYSGLLSFKSSVREYVVNCLMRFDISLRAIDIQTVPPKMLRSLVKRSWFRNALTRGPAPLVQLGTKRSVEMVIDRPPIPYFREAFSQASELVHQSYLRKWTGVQVRRYEEYFSRTNIGKWVEKRKEPTTHLHRLQFGPRVWRWIWPKVIRDYLTDRGLFDLYTLSEEECRDLDWFEDHPSLCVRTLNTWKVSPKTFCRPASLGVIRSRERQGGCKLREWCLPRPAGQTSWSP</sequence>